<feature type="region of interest" description="Disordered" evidence="1">
    <location>
        <begin position="289"/>
        <end position="309"/>
    </location>
</feature>
<keyword evidence="3" id="KW-1185">Reference proteome</keyword>
<protein>
    <recommendedName>
        <fullName evidence="4">Phage portal protein</fullName>
    </recommendedName>
</protein>
<gene>
    <name evidence="2" type="ORF">QWY28_17315</name>
</gene>
<accession>A0ABT8FJ64</accession>
<dbReference type="EMBL" id="JAUHJQ010000008">
    <property type="protein sequence ID" value="MDN4174724.1"/>
    <property type="molecule type" value="Genomic_DNA"/>
</dbReference>
<comment type="caution">
    <text evidence="2">The sequence shown here is derived from an EMBL/GenBank/DDBJ whole genome shotgun (WGS) entry which is preliminary data.</text>
</comment>
<proteinExistence type="predicted"/>
<evidence type="ECO:0000256" key="1">
    <source>
        <dbReference type="SAM" id="MobiDB-lite"/>
    </source>
</evidence>
<organism evidence="2 3">
    <name type="scientific">Nocardioides oceani</name>
    <dbReference type="NCBI Taxonomy" id="3058369"/>
    <lineage>
        <taxon>Bacteria</taxon>
        <taxon>Bacillati</taxon>
        <taxon>Actinomycetota</taxon>
        <taxon>Actinomycetes</taxon>
        <taxon>Propionibacteriales</taxon>
        <taxon>Nocardioidaceae</taxon>
        <taxon>Nocardioides</taxon>
    </lineage>
</organism>
<evidence type="ECO:0008006" key="4">
    <source>
        <dbReference type="Google" id="ProtNLM"/>
    </source>
</evidence>
<name>A0ABT8FJ64_9ACTN</name>
<dbReference type="RefSeq" id="WP_300953818.1">
    <property type="nucleotide sequence ID" value="NZ_JAUHJQ010000008.1"/>
</dbReference>
<dbReference type="Proteomes" id="UP001168620">
    <property type="component" value="Unassembled WGS sequence"/>
</dbReference>
<reference evidence="2" key="1">
    <citation type="submission" date="2023-06" db="EMBL/GenBank/DDBJ databases">
        <title>Draft genome sequence of Nocardioides sp. SOB77.</title>
        <authorList>
            <person name="Zhang G."/>
        </authorList>
    </citation>
    <scope>NUCLEOTIDE SEQUENCE</scope>
    <source>
        <strain evidence="2">SOB77</strain>
    </source>
</reference>
<sequence length="501" mass="56392">MPIDTETPRSPGWWFNILAGQLHDRRVGREGRRRWSRTGVDSSRVRPGLLLLDDYRRGDPPLHQDVHGGWAEPFRRYVRMGRLNVADLLVAAPSNRMGIRDFRTAAADDELGDQDARTLMRANDLRLKARDVHEYMLGLGAGYTIVTPPDSTRDYSLITAESPLQCITAHDAATGETLAGLKVFRDDWDAADFAYLFLPGELWVARLDGPTSIKRRGPFVFSEKWAWDEDRFDDVPDNQVAMIRFQNRDGVGEFEHHLDTLDRINDKLFNEWWISKIQAFRQRAIMIPDEDTDDEPGATGDADGDEPNPLYDDDASDLAGIFTSAPDAMWRLPKDAKIWESTPVDTRPLIDSVKKDLEHLAAVTMNPLHTITPDAASGSAEGASLMREEHVYKIEDRRDRADGGWARTVAMAFRFQGDTARANVSQIETLWGPIERYSLQEKAGAASQLAQTLPSEAIWTDVLQYPPAEVVDRLRALRNRDLLYRTPQTQQTGRPAGGSGV</sequence>
<feature type="region of interest" description="Disordered" evidence="1">
    <location>
        <begin position="482"/>
        <end position="501"/>
    </location>
</feature>
<evidence type="ECO:0000313" key="2">
    <source>
        <dbReference type="EMBL" id="MDN4174724.1"/>
    </source>
</evidence>
<evidence type="ECO:0000313" key="3">
    <source>
        <dbReference type="Proteomes" id="UP001168620"/>
    </source>
</evidence>